<dbReference type="EMBL" id="VSSQ01007358">
    <property type="protein sequence ID" value="MPM35674.1"/>
    <property type="molecule type" value="Genomic_DNA"/>
</dbReference>
<dbReference type="AlphaFoldDB" id="A0A644ZCR0"/>
<organism evidence="1">
    <name type="scientific">bioreactor metagenome</name>
    <dbReference type="NCBI Taxonomy" id="1076179"/>
    <lineage>
        <taxon>unclassified sequences</taxon>
        <taxon>metagenomes</taxon>
        <taxon>ecological metagenomes</taxon>
    </lineage>
</organism>
<sequence length="145" mass="16675">MKTEKVKTTIYMDKGLLNQLEKCRETYGYKSKNEFIIKAVKDHIATKTLESESDIFAEKLADAIQKQTDTLSKRVSKGLYRYAVELSMIMHILAAQIELDDETIKILRGRAMREVKGLRGKLCLEAIADHQNGIDNPYYKERVDC</sequence>
<comment type="caution">
    <text evidence="1">The sequence shown here is derived from an EMBL/GenBank/DDBJ whole genome shotgun (WGS) entry which is preliminary data.</text>
</comment>
<reference evidence="1" key="1">
    <citation type="submission" date="2019-08" db="EMBL/GenBank/DDBJ databases">
        <authorList>
            <person name="Kucharzyk K."/>
            <person name="Murdoch R.W."/>
            <person name="Higgins S."/>
            <person name="Loffler F."/>
        </authorList>
    </citation>
    <scope>NUCLEOTIDE SEQUENCE</scope>
</reference>
<name>A0A644ZCR0_9ZZZZ</name>
<evidence type="ECO:0008006" key="2">
    <source>
        <dbReference type="Google" id="ProtNLM"/>
    </source>
</evidence>
<evidence type="ECO:0000313" key="1">
    <source>
        <dbReference type="EMBL" id="MPM35674.1"/>
    </source>
</evidence>
<gene>
    <name evidence="1" type="ORF">SDC9_82267</name>
</gene>
<proteinExistence type="predicted"/>
<protein>
    <recommendedName>
        <fullName evidence="2">Ribbon-helix-helix protein CopG domain-containing protein</fullName>
    </recommendedName>
</protein>
<accession>A0A644ZCR0</accession>